<dbReference type="AlphaFoldDB" id="A0A286E5U2"/>
<dbReference type="RefSeq" id="WP_097113643.1">
    <property type="nucleotide sequence ID" value="NZ_CP083931.1"/>
</dbReference>
<dbReference type="Proteomes" id="UP000219669">
    <property type="component" value="Unassembled WGS sequence"/>
</dbReference>
<evidence type="ECO:0000313" key="2">
    <source>
        <dbReference type="EMBL" id="SOD66270.1"/>
    </source>
</evidence>
<reference evidence="2 3" key="1">
    <citation type="submission" date="2017-09" db="EMBL/GenBank/DDBJ databases">
        <authorList>
            <person name="Ehlers B."/>
            <person name="Leendertz F.H."/>
        </authorList>
    </citation>
    <scope>NUCLEOTIDE SEQUENCE [LARGE SCALE GENOMIC DNA]</scope>
    <source>
        <strain evidence="2 3">DSM 16848</strain>
    </source>
</reference>
<keyword evidence="1" id="KW-0472">Membrane</keyword>
<dbReference type="EMBL" id="OCNF01000003">
    <property type="protein sequence ID" value="SOD66270.1"/>
    <property type="molecule type" value="Genomic_DNA"/>
</dbReference>
<sequence>MSENSTSNKVGVGAGAATAAGIGYAATGLSAPALTGGLAAVGSVVGGGMAAGLLVTAAAPIAVGLVVAKLFDVFSD</sequence>
<keyword evidence="1" id="KW-0812">Transmembrane</keyword>
<name>A0A286E5U2_9NEIS</name>
<evidence type="ECO:0000313" key="3">
    <source>
        <dbReference type="Proteomes" id="UP000219669"/>
    </source>
</evidence>
<keyword evidence="1" id="KW-1133">Transmembrane helix</keyword>
<protein>
    <submittedName>
        <fullName evidence="2">Uncharacterized protein</fullName>
    </submittedName>
</protein>
<gene>
    <name evidence="2" type="ORF">SAMN02746062_00567</name>
</gene>
<evidence type="ECO:0000256" key="1">
    <source>
        <dbReference type="SAM" id="Phobius"/>
    </source>
</evidence>
<proteinExistence type="predicted"/>
<feature type="transmembrane region" description="Helical" evidence="1">
    <location>
        <begin position="49"/>
        <end position="71"/>
    </location>
</feature>
<keyword evidence="3" id="KW-1185">Reference proteome</keyword>
<organism evidence="2 3">
    <name type="scientific">Alysiella filiformis DSM 16848</name>
    <dbReference type="NCBI Taxonomy" id="1120981"/>
    <lineage>
        <taxon>Bacteria</taxon>
        <taxon>Pseudomonadati</taxon>
        <taxon>Pseudomonadota</taxon>
        <taxon>Betaproteobacteria</taxon>
        <taxon>Neisseriales</taxon>
        <taxon>Neisseriaceae</taxon>
        <taxon>Alysiella</taxon>
    </lineage>
</organism>
<accession>A0A286E5U2</accession>